<evidence type="ECO:0000313" key="2">
    <source>
        <dbReference type="Proteomes" id="UP000800093"/>
    </source>
</evidence>
<evidence type="ECO:0000313" key="1">
    <source>
        <dbReference type="EMBL" id="KAF2268265.1"/>
    </source>
</evidence>
<gene>
    <name evidence="1" type="ORF">CC78DRAFT_576273</name>
</gene>
<dbReference type="AlphaFoldDB" id="A0A9P4KGQ5"/>
<proteinExistence type="predicted"/>
<name>A0A9P4KGQ5_9PLEO</name>
<reference evidence="2" key="1">
    <citation type="journal article" date="2020" name="Stud. Mycol.">
        <title>101 Dothideomycetes genomes: A test case for predicting lifestyles and emergence of pathogens.</title>
        <authorList>
            <person name="Haridas S."/>
            <person name="Albert R."/>
            <person name="Binder M."/>
            <person name="Bloem J."/>
            <person name="LaButti K."/>
            <person name="Salamov A."/>
            <person name="Andreopoulos B."/>
            <person name="Baker S."/>
            <person name="Barry K."/>
            <person name="Bills G."/>
            <person name="Bluhm B."/>
            <person name="Cannon C."/>
            <person name="Castanera R."/>
            <person name="Culley D."/>
            <person name="Daum C."/>
            <person name="Ezra D."/>
            <person name="Gonzalez J."/>
            <person name="Henrissat B."/>
            <person name="Kuo A."/>
            <person name="Liang C."/>
            <person name="Lipzen A."/>
            <person name="Lutzoni F."/>
            <person name="Magnuson J."/>
            <person name="Mondo S."/>
            <person name="Nolan M."/>
            <person name="Ohm R."/>
            <person name="Pangilinan J."/>
            <person name="Park H.-J."/>
            <person name="Ramirez L."/>
            <person name="Alfaro M."/>
            <person name="Sun H."/>
            <person name="Tritt A."/>
            <person name="Yoshinaga Y."/>
            <person name="Zwiers L.-H."/>
            <person name="Turgeon B."/>
            <person name="Goodwin S."/>
            <person name="Spatafora J."/>
            <person name="Crous P."/>
            <person name="Grigoriev I."/>
        </authorList>
    </citation>
    <scope>NUCLEOTIDE SEQUENCE [LARGE SCALE GENOMIC DNA]</scope>
    <source>
        <strain evidence="2">CBS 304.66</strain>
    </source>
</reference>
<protein>
    <submittedName>
        <fullName evidence="1">Uncharacterized protein</fullName>
    </submittedName>
</protein>
<keyword evidence="2" id="KW-1185">Reference proteome</keyword>
<dbReference type="EMBL" id="ML986587">
    <property type="protein sequence ID" value="KAF2268265.1"/>
    <property type="molecule type" value="Genomic_DNA"/>
</dbReference>
<comment type="caution">
    <text evidence="1">The sequence shown here is derived from an EMBL/GenBank/DDBJ whole genome shotgun (WGS) entry which is preliminary data.</text>
</comment>
<dbReference type="Proteomes" id="UP000800093">
    <property type="component" value="Unassembled WGS sequence"/>
</dbReference>
<accession>A0A9P4KGQ5</accession>
<organism evidence="1 2">
    <name type="scientific">Lojkania enalia</name>
    <dbReference type="NCBI Taxonomy" id="147567"/>
    <lineage>
        <taxon>Eukaryota</taxon>
        <taxon>Fungi</taxon>
        <taxon>Dikarya</taxon>
        <taxon>Ascomycota</taxon>
        <taxon>Pezizomycotina</taxon>
        <taxon>Dothideomycetes</taxon>
        <taxon>Pleosporomycetidae</taxon>
        <taxon>Pleosporales</taxon>
        <taxon>Pleosporales incertae sedis</taxon>
        <taxon>Lojkania</taxon>
    </lineage>
</organism>
<sequence length="149" mass="16532">MKTSFVALLGFAAYAGNFGADARALSNALEVPPLLSGRGAEVYAADKTKREPPAPVPVKPPVERLIGKHCTLLGNVQMPIVDEIRQQIRKHIRDPSGKYLICSGPWDKLGKRYIKKADVWINKQHIRNNDATKGHKKLDQSGKDHLFPE</sequence>